<sequence length="67" mass="7780">MDGRVVAAAAFVVLSGCIRRIKSHQAQKAKRKRWWMTSLNRSRERYNASIMIEDLIREPSGMLDNFL</sequence>
<reference evidence="1" key="1">
    <citation type="submission" date="2022-03" db="EMBL/GenBank/DDBJ databases">
        <authorList>
            <person name="Sayadi A."/>
        </authorList>
    </citation>
    <scope>NUCLEOTIDE SEQUENCE</scope>
</reference>
<gene>
    <name evidence="1" type="ORF">ACAOBT_LOCUS5130</name>
</gene>
<dbReference type="OrthoDB" id="6627079at2759"/>
<evidence type="ECO:0000313" key="2">
    <source>
        <dbReference type="Proteomes" id="UP001152888"/>
    </source>
</evidence>
<keyword evidence="2" id="KW-1185">Reference proteome</keyword>
<protein>
    <submittedName>
        <fullName evidence="1">Uncharacterized protein</fullName>
    </submittedName>
</protein>
<evidence type="ECO:0000313" key="1">
    <source>
        <dbReference type="EMBL" id="CAH1963285.1"/>
    </source>
</evidence>
<organism evidence="1 2">
    <name type="scientific">Acanthoscelides obtectus</name>
    <name type="common">Bean weevil</name>
    <name type="synonym">Bruchus obtectus</name>
    <dbReference type="NCBI Taxonomy" id="200917"/>
    <lineage>
        <taxon>Eukaryota</taxon>
        <taxon>Metazoa</taxon>
        <taxon>Ecdysozoa</taxon>
        <taxon>Arthropoda</taxon>
        <taxon>Hexapoda</taxon>
        <taxon>Insecta</taxon>
        <taxon>Pterygota</taxon>
        <taxon>Neoptera</taxon>
        <taxon>Endopterygota</taxon>
        <taxon>Coleoptera</taxon>
        <taxon>Polyphaga</taxon>
        <taxon>Cucujiformia</taxon>
        <taxon>Chrysomeloidea</taxon>
        <taxon>Chrysomelidae</taxon>
        <taxon>Bruchinae</taxon>
        <taxon>Bruchini</taxon>
        <taxon>Acanthoscelides</taxon>
    </lineage>
</organism>
<dbReference type="PROSITE" id="PS51257">
    <property type="entry name" value="PROKAR_LIPOPROTEIN"/>
    <property type="match status" value="1"/>
</dbReference>
<name>A0A9P0P2Z0_ACAOB</name>
<dbReference type="Proteomes" id="UP001152888">
    <property type="component" value="Unassembled WGS sequence"/>
</dbReference>
<dbReference type="AlphaFoldDB" id="A0A9P0P2Z0"/>
<dbReference type="EMBL" id="CAKOFQ010006707">
    <property type="protein sequence ID" value="CAH1963285.1"/>
    <property type="molecule type" value="Genomic_DNA"/>
</dbReference>
<proteinExistence type="predicted"/>
<comment type="caution">
    <text evidence="1">The sequence shown here is derived from an EMBL/GenBank/DDBJ whole genome shotgun (WGS) entry which is preliminary data.</text>
</comment>
<accession>A0A9P0P2Z0</accession>